<gene>
    <name evidence="1" type="ORF">QYF61_014332</name>
</gene>
<proteinExistence type="predicted"/>
<reference evidence="1 2" key="1">
    <citation type="journal article" date="2023" name="J. Hered.">
        <title>Chromosome-level genome of the wood stork (Mycteria americana) provides insight into avian chromosome evolution.</title>
        <authorList>
            <person name="Flamio R. Jr."/>
            <person name="Ramstad K.M."/>
        </authorList>
    </citation>
    <scope>NUCLEOTIDE SEQUENCE [LARGE SCALE GENOMIC DNA]</scope>
    <source>
        <strain evidence="1">JAX WOST 10</strain>
    </source>
</reference>
<evidence type="ECO:0000313" key="2">
    <source>
        <dbReference type="Proteomes" id="UP001333110"/>
    </source>
</evidence>
<accession>A0AAN7N2H1</accession>
<sequence length="121" mass="13856">MEKRMLRGDLATLYNYVKAGCSELGVGLFSQVTSHRTRGNGPKLHQGRFRLDVRKNFFTKRIIKHWKRLPREVVESPSLEVFKRCVIGFGLAEVRVQWKAVGRTAGSQPQQAPEETPCCHF</sequence>
<evidence type="ECO:0000313" key="1">
    <source>
        <dbReference type="EMBL" id="KAK4818519.1"/>
    </source>
</evidence>
<organism evidence="1 2">
    <name type="scientific">Mycteria americana</name>
    <name type="common">Wood stork</name>
    <dbReference type="NCBI Taxonomy" id="33587"/>
    <lineage>
        <taxon>Eukaryota</taxon>
        <taxon>Metazoa</taxon>
        <taxon>Chordata</taxon>
        <taxon>Craniata</taxon>
        <taxon>Vertebrata</taxon>
        <taxon>Euteleostomi</taxon>
        <taxon>Archelosauria</taxon>
        <taxon>Archosauria</taxon>
        <taxon>Dinosauria</taxon>
        <taxon>Saurischia</taxon>
        <taxon>Theropoda</taxon>
        <taxon>Coelurosauria</taxon>
        <taxon>Aves</taxon>
        <taxon>Neognathae</taxon>
        <taxon>Neoaves</taxon>
        <taxon>Aequornithes</taxon>
        <taxon>Ciconiiformes</taxon>
        <taxon>Ciconiidae</taxon>
        <taxon>Mycteria</taxon>
    </lineage>
</organism>
<keyword evidence="2" id="KW-1185">Reference proteome</keyword>
<dbReference type="AlphaFoldDB" id="A0AAN7N2H1"/>
<comment type="caution">
    <text evidence="1">The sequence shown here is derived from an EMBL/GenBank/DDBJ whole genome shotgun (WGS) entry which is preliminary data.</text>
</comment>
<protein>
    <submittedName>
        <fullName evidence="1">Uncharacterized protein</fullName>
    </submittedName>
</protein>
<dbReference type="EMBL" id="JAUNZN010000007">
    <property type="protein sequence ID" value="KAK4818519.1"/>
    <property type="molecule type" value="Genomic_DNA"/>
</dbReference>
<dbReference type="Proteomes" id="UP001333110">
    <property type="component" value="Unassembled WGS sequence"/>
</dbReference>
<name>A0AAN7N2H1_MYCAM</name>